<dbReference type="InterPro" id="IPR051697">
    <property type="entry name" value="Patched_domain-protein"/>
</dbReference>
<dbReference type="PANTHER" id="PTHR10796">
    <property type="entry name" value="PATCHED-RELATED"/>
    <property type="match status" value="1"/>
</dbReference>
<keyword evidence="1" id="KW-0812">Transmembrane</keyword>
<name>A0AAD1W2K9_PELCU</name>
<evidence type="ECO:0000313" key="3">
    <source>
        <dbReference type="Proteomes" id="UP001295444"/>
    </source>
</evidence>
<proteinExistence type="predicted"/>
<organism evidence="2 3">
    <name type="scientific">Pelobates cultripes</name>
    <name type="common">Western spadefoot toad</name>
    <dbReference type="NCBI Taxonomy" id="61616"/>
    <lineage>
        <taxon>Eukaryota</taxon>
        <taxon>Metazoa</taxon>
        <taxon>Chordata</taxon>
        <taxon>Craniata</taxon>
        <taxon>Vertebrata</taxon>
        <taxon>Euteleostomi</taxon>
        <taxon>Amphibia</taxon>
        <taxon>Batrachia</taxon>
        <taxon>Anura</taxon>
        <taxon>Pelobatoidea</taxon>
        <taxon>Pelobatidae</taxon>
        <taxon>Pelobates</taxon>
    </lineage>
</organism>
<dbReference type="PANTHER" id="PTHR10796:SF60">
    <property type="entry name" value="PATCHED DOMAIN-CONTAINING PROTEIN 3"/>
    <property type="match status" value="1"/>
</dbReference>
<sequence length="339" mass="38494">MAGFHTDCIEKPLSRGFRQLGWMIGRYPWWFLVIPILVSAGLGAGFYFLPQREAYDIEEQFTPIGGPSKKERDFIKTHFPVNDTGQFSATRLYTEGSFVSLIAVSLFDNVLTANAFRELLKLDEKVRSLNVSKSDLGKEENLTFSQLCAEIQGLQCLDSNPLLSAVQSNPDKIETIYVTFPMFQNTFLGKYLGGVTLGPEEIVQKARAVRLVYYLREDSGQDKAKSLLWINHFINSIPNEIRTLNLTNIEWQLIGRKSMTVSYFTSVSRQTEFEDATKSVIPLYSITYFVTITFSIMSCTRLHRAGHKLPHSRSLNGQCEKQGLGRFLWSHFSWVSGPV</sequence>
<dbReference type="EMBL" id="OW240915">
    <property type="protein sequence ID" value="CAH2282215.1"/>
    <property type="molecule type" value="Genomic_DNA"/>
</dbReference>
<dbReference type="AlphaFoldDB" id="A0AAD1W2K9"/>
<feature type="transmembrane region" description="Helical" evidence="1">
    <location>
        <begin position="27"/>
        <end position="49"/>
    </location>
</feature>
<evidence type="ECO:0000256" key="1">
    <source>
        <dbReference type="SAM" id="Phobius"/>
    </source>
</evidence>
<keyword evidence="1" id="KW-1133">Transmembrane helix</keyword>
<dbReference type="Proteomes" id="UP001295444">
    <property type="component" value="Chromosome 04"/>
</dbReference>
<keyword evidence="3" id="KW-1185">Reference proteome</keyword>
<reference evidence="2" key="1">
    <citation type="submission" date="2022-03" db="EMBL/GenBank/DDBJ databases">
        <authorList>
            <person name="Alioto T."/>
            <person name="Alioto T."/>
            <person name="Gomez Garrido J."/>
        </authorList>
    </citation>
    <scope>NUCLEOTIDE SEQUENCE</scope>
</reference>
<evidence type="ECO:0000313" key="2">
    <source>
        <dbReference type="EMBL" id="CAH2282215.1"/>
    </source>
</evidence>
<accession>A0AAD1W2K9</accession>
<protein>
    <submittedName>
        <fullName evidence="2">Patched domain-containing 3-like</fullName>
    </submittedName>
</protein>
<dbReference type="GO" id="GO:0016020">
    <property type="term" value="C:membrane"/>
    <property type="evidence" value="ECO:0007669"/>
    <property type="project" value="TreeGrafter"/>
</dbReference>
<gene>
    <name evidence="2" type="ORF">PECUL_23A008862</name>
</gene>
<keyword evidence="1" id="KW-0472">Membrane</keyword>